<dbReference type="RefSeq" id="XP_040770907.1">
    <property type="nucleotide sequence ID" value="XM_040925829.1"/>
</dbReference>
<evidence type="ECO:0000313" key="2">
    <source>
        <dbReference type="EMBL" id="KAF3759928.1"/>
    </source>
</evidence>
<feature type="transmembrane region" description="Helical" evidence="1">
    <location>
        <begin position="102"/>
        <end position="120"/>
    </location>
</feature>
<comment type="caution">
    <text evidence="2">The sequence shown here is derived from an EMBL/GenBank/DDBJ whole genome shotgun (WGS) entry which is preliminary data.</text>
</comment>
<dbReference type="AlphaFoldDB" id="A0A9P4XRW0"/>
<organism evidence="2 3">
    <name type="scientific">Cryphonectria parasitica (strain ATCC 38755 / EP155)</name>
    <dbReference type="NCBI Taxonomy" id="660469"/>
    <lineage>
        <taxon>Eukaryota</taxon>
        <taxon>Fungi</taxon>
        <taxon>Dikarya</taxon>
        <taxon>Ascomycota</taxon>
        <taxon>Pezizomycotina</taxon>
        <taxon>Sordariomycetes</taxon>
        <taxon>Sordariomycetidae</taxon>
        <taxon>Diaporthales</taxon>
        <taxon>Cryphonectriaceae</taxon>
        <taxon>Cryphonectria-Endothia species complex</taxon>
        <taxon>Cryphonectria</taxon>
    </lineage>
</organism>
<dbReference type="GeneID" id="63842958"/>
<proteinExistence type="predicted"/>
<evidence type="ECO:0000256" key="1">
    <source>
        <dbReference type="SAM" id="Phobius"/>
    </source>
</evidence>
<feature type="transmembrane region" description="Helical" evidence="1">
    <location>
        <begin position="141"/>
        <end position="159"/>
    </location>
</feature>
<evidence type="ECO:0000313" key="3">
    <source>
        <dbReference type="Proteomes" id="UP000803844"/>
    </source>
</evidence>
<keyword evidence="3" id="KW-1185">Reference proteome</keyword>
<feature type="transmembrane region" description="Helical" evidence="1">
    <location>
        <begin position="9"/>
        <end position="35"/>
    </location>
</feature>
<protein>
    <submittedName>
        <fullName evidence="2">Uncharacterized protein</fullName>
    </submittedName>
</protein>
<keyword evidence="1" id="KW-1133">Transmembrane helix</keyword>
<accession>A0A9P4XRW0</accession>
<dbReference type="EMBL" id="MU032354">
    <property type="protein sequence ID" value="KAF3759928.1"/>
    <property type="molecule type" value="Genomic_DNA"/>
</dbReference>
<reference evidence="2" key="1">
    <citation type="journal article" date="2020" name="Phytopathology">
        <title>Genome sequence of the chestnut blight fungus Cryphonectria parasitica EP155: A fundamental resource for an archetypical invasive plant pathogen.</title>
        <authorList>
            <person name="Crouch J.A."/>
            <person name="Dawe A."/>
            <person name="Aerts A."/>
            <person name="Barry K."/>
            <person name="Churchill A.C.L."/>
            <person name="Grimwood J."/>
            <person name="Hillman B."/>
            <person name="Milgroom M.G."/>
            <person name="Pangilinan J."/>
            <person name="Smith M."/>
            <person name="Salamov A."/>
            <person name="Schmutz J."/>
            <person name="Yadav J."/>
            <person name="Grigoriev I.V."/>
            <person name="Nuss D."/>
        </authorList>
    </citation>
    <scope>NUCLEOTIDE SEQUENCE</scope>
    <source>
        <strain evidence="2">EP155</strain>
    </source>
</reference>
<feature type="transmembrane region" description="Helical" evidence="1">
    <location>
        <begin position="74"/>
        <end position="96"/>
    </location>
</feature>
<dbReference type="Proteomes" id="UP000803844">
    <property type="component" value="Unassembled WGS sequence"/>
</dbReference>
<name>A0A9P4XRW0_CRYP1</name>
<keyword evidence="1" id="KW-0472">Membrane</keyword>
<gene>
    <name evidence="2" type="ORF">M406DRAFT_75309</name>
</gene>
<sequence>MTTESRGDLLIRLGILPFLISSGHLVPVIGSIHVVTGSYEFPIALLSMICAATSIVDSYDSYKDIPISKRPKKCIWQAWMYSLWLVVLVTTYLTGVETSLRMYRFSLIGLGWGTPCIPLFSPSKGLHLVKPKSLFFEAKSLVVAVCMTYVTADVGMFYGCHERTTAKCTDSSLRARSLCLVILYQFFRETGISLLGARFLYWDLFRYCGHKQLS</sequence>
<dbReference type="OrthoDB" id="4183517at2759"/>
<keyword evidence="1" id="KW-0812">Transmembrane</keyword>